<keyword evidence="12 27" id="KW-0812">Transmembrane</keyword>
<gene>
    <name evidence="30" type="ORF">GCWU000342_01653</name>
</gene>
<dbReference type="HOGENOM" id="CLU_006354_2_2_9"/>
<evidence type="ECO:0000256" key="19">
    <source>
        <dbReference type="ARBA" id="ARBA00023251"/>
    </source>
</evidence>
<accession>C4GCF9</accession>
<evidence type="ECO:0000256" key="24">
    <source>
        <dbReference type="ARBA" id="ARBA00049902"/>
    </source>
</evidence>
<dbReference type="GO" id="GO:0005886">
    <property type="term" value="C:plasma membrane"/>
    <property type="evidence" value="ECO:0007669"/>
    <property type="project" value="UniProtKB-SubCell"/>
</dbReference>
<comment type="subcellular location">
    <subcellularLocation>
        <location evidence="2">Cell membrane</location>
        <topology evidence="2">Single-pass type II membrane protein</topology>
    </subcellularLocation>
</comment>
<sequence>MNYGKDKTSARVRQISQRKGRVGHHFLLVFSRTILISLLVLLVIAGLGGVIYIRHLIQKLPDTASVNISPSGFKSVILDQEGHELDSLAASGANRTYVTIDKIPDSVQKAFIAIEDERFYSHHGVDYQGLMRALVTGLLSGGSKMQGASTITQQLLKNNYFTGWTAEQSLKAKFDRKIQEQVLATRIEQVTSKDIILENYLNTINLGQSTLGVEAASQRYFGKSVSDLNLSESAVLAATTKNPTRYNPITNPDQNAGRRKLVLNYMLKDHFIDDDAYKAALEDDVYPRIAANNEAASASRTVSSYFTDALTDQVIQDLVDQAHYSEAEAYKILYSGGLTIYSTQDAQIQKIADEEVNEASNYSGKPKYSFSYRLTVTKADKSNQNYSDQTMLSYYRSSNPNYNLLFANQEAAQAAIDQYKKDIMEEGDSIAEGNEKITFTLQPQVAVTVMDQSDGRVLALVGGRGDKTGSKTLNRASKVTRQPGSTFKILAAYAPALDAAGKTLATVQDDAPYKYKNGSSLQNADRTYRGMTTYREAIVQSINIVTVKALTEIGTDLGFQYIKKFGFSTISDKDNTQALAIGGITYGVTNMELTAAYAAIANKGSYIRPHLYSKVLDRDGKVLLSQETPSPQQVIKPTTAWLLTNAMQDVMTRGTGKDANIKGITLAGKTGTTNDERDYLMEGYSGYYTVGLWGGYDDNSPQTSSTYSKKIWKKIMSRIHEGKSDRSFDMPQGITQASVCSVSGKLPLPSICNADPRGSKIIKEYFAEGTVPTDYCDRHVKVDIDIRTGKIAASGTPADQIVSGIFIKDGSAHTPDAAYAISSAALNGTAPSPKFQFEMPAQSDTQTEEGQASSSGGEGSPTP</sequence>
<comment type="catalytic activity">
    <reaction evidence="24">
        <text>[GlcNAc-(1-&gt;4)-Mur2Ac(oyl-L-Ala-gamma-D-Glu-L-Lys-D-Ala-D-Ala)](n)-di-trans,octa-cis-undecaprenyl diphosphate + beta-D-GlcNAc-(1-&gt;4)-Mur2Ac(oyl-L-Ala-gamma-D-Glu-L-Lys-D-Ala-D-Ala)-di-trans,octa-cis-undecaprenyl diphosphate = [GlcNAc-(1-&gt;4)-Mur2Ac(oyl-L-Ala-gamma-D-Glu-L-Lys-D-Ala-D-Ala)](n+1)-di-trans,octa-cis-undecaprenyl diphosphate + di-trans,octa-cis-undecaprenyl diphosphate + H(+)</text>
        <dbReference type="Rhea" id="RHEA:23708"/>
        <dbReference type="Rhea" id="RHEA-COMP:9602"/>
        <dbReference type="Rhea" id="RHEA-COMP:9603"/>
        <dbReference type="ChEBI" id="CHEBI:15378"/>
        <dbReference type="ChEBI" id="CHEBI:58405"/>
        <dbReference type="ChEBI" id="CHEBI:60033"/>
        <dbReference type="ChEBI" id="CHEBI:78435"/>
        <dbReference type="EC" id="2.4.99.28"/>
    </reaction>
</comment>
<evidence type="ECO:0000256" key="5">
    <source>
        <dbReference type="ARBA" id="ARBA00007739"/>
    </source>
</evidence>
<feature type="region of interest" description="Disordered" evidence="26">
    <location>
        <begin position="831"/>
        <end position="863"/>
    </location>
</feature>
<dbReference type="EMBL" id="ACIP02000004">
    <property type="protein sequence ID" value="EEP27659.1"/>
    <property type="molecule type" value="Genomic_DNA"/>
</dbReference>
<dbReference type="GO" id="GO:0009002">
    <property type="term" value="F:serine-type D-Ala-D-Ala carboxypeptidase activity"/>
    <property type="evidence" value="ECO:0007669"/>
    <property type="project" value="UniProtKB-EC"/>
</dbReference>
<keyword evidence="8" id="KW-0121">Carboxypeptidase</keyword>
<dbReference type="InterPro" id="IPR012338">
    <property type="entry name" value="Beta-lactam/transpept-like"/>
</dbReference>
<dbReference type="NCBIfam" id="TIGR02074">
    <property type="entry name" value="PBP_1a_fam"/>
    <property type="match status" value="1"/>
</dbReference>
<proteinExistence type="inferred from homology"/>
<dbReference type="UniPathway" id="UPA00219"/>
<evidence type="ECO:0000256" key="8">
    <source>
        <dbReference type="ARBA" id="ARBA00022645"/>
    </source>
</evidence>
<dbReference type="Gene3D" id="1.10.3810.10">
    <property type="entry name" value="Biosynthetic peptidoglycan transglycosylase-like"/>
    <property type="match status" value="1"/>
</dbReference>
<dbReference type="FunFam" id="1.10.3810.10:FF:000001">
    <property type="entry name" value="Penicillin-binding protein 1A"/>
    <property type="match status" value="1"/>
</dbReference>
<dbReference type="GO" id="GO:0071555">
    <property type="term" value="P:cell wall organization"/>
    <property type="evidence" value="ECO:0007669"/>
    <property type="project" value="UniProtKB-KW"/>
</dbReference>
<evidence type="ECO:0000256" key="2">
    <source>
        <dbReference type="ARBA" id="ARBA00004401"/>
    </source>
</evidence>
<dbReference type="GO" id="GO:0008360">
    <property type="term" value="P:regulation of cell shape"/>
    <property type="evidence" value="ECO:0007669"/>
    <property type="project" value="UniProtKB-KW"/>
</dbReference>
<keyword evidence="18 27" id="KW-0472">Membrane</keyword>
<evidence type="ECO:0000256" key="15">
    <source>
        <dbReference type="ARBA" id="ARBA00022968"/>
    </source>
</evidence>
<dbReference type="GO" id="GO:0009252">
    <property type="term" value="P:peptidoglycan biosynthetic process"/>
    <property type="evidence" value="ECO:0007669"/>
    <property type="project" value="UniProtKB-UniPathway"/>
</dbReference>
<evidence type="ECO:0000256" key="22">
    <source>
        <dbReference type="ARBA" id="ARBA00034000"/>
    </source>
</evidence>
<evidence type="ECO:0000256" key="16">
    <source>
        <dbReference type="ARBA" id="ARBA00022984"/>
    </source>
</evidence>
<evidence type="ECO:0000256" key="13">
    <source>
        <dbReference type="ARBA" id="ARBA00022801"/>
    </source>
</evidence>
<name>C4GCF9_9FIRM</name>
<dbReference type="InterPro" id="IPR023346">
    <property type="entry name" value="Lysozyme-like_dom_sf"/>
</dbReference>
<keyword evidence="13" id="KW-0378">Hydrolase</keyword>
<evidence type="ECO:0000259" key="28">
    <source>
        <dbReference type="Pfam" id="PF00905"/>
    </source>
</evidence>
<keyword evidence="9" id="KW-0645">Protease</keyword>
<evidence type="ECO:0000313" key="30">
    <source>
        <dbReference type="EMBL" id="EEP27659.1"/>
    </source>
</evidence>
<keyword evidence="17 27" id="KW-1133">Transmembrane helix</keyword>
<evidence type="ECO:0000256" key="21">
    <source>
        <dbReference type="ARBA" id="ARBA00023316"/>
    </source>
</evidence>
<dbReference type="InterPro" id="IPR001264">
    <property type="entry name" value="Glyco_trans_51"/>
</dbReference>
<dbReference type="eggNOG" id="COG5009">
    <property type="taxonomic scope" value="Bacteria"/>
</dbReference>
<dbReference type="SUPFAM" id="SSF53955">
    <property type="entry name" value="Lysozyme-like"/>
    <property type="match status" value="1"/>
</dbReference>
<organism evidence="30 31">
    <name type="scientific">Shuttleworthella satelles DSM 14600</name>
    <dbReference type="NCBI Taxonomy" id="626523"/>
    <lineage>
        <taxon>Bacteria</taxon>
        <taxon>Bacillati</taxon>
        <taxon>Bacillota</taxon>
        <taxon>Clostridia</taxon>
        <taxon>Lachnospirales</taxon>
        <taxon>Lachnospiraceae</taxon>
        <taxon>Shuttleworthella</taxon>
    </lineage>
</organism>
<evidence type="ECO:0000256" key="27">
    <source>
        <dbReference type="SAM" id="Phobius"/>
    </source>
</evidence>
<evidence type="ECO:0000256" key="1">
    <source>
        <dbReference type="ARBA" id="ARBA00002624"/>
    </source>
</evidence>
<protein>
    <recommendedName>
        <fullName evidence="7">Penicillin-binding protein 1A</fullName>
        <ecNumber evidence="23">2.4.99.28</ecNumber>
        <ecNumber evidence="6">3.4.16.4</ecNumber>
    </recommendedName>
</protein>
<comment type="function">
    <text evidence="1">Cell wall formation. Synthesis of cross-linked peptidoglycan from the lipid intermediates. The enzyme has a penicillin-insensitive transglycosylase N-terminal domain (formation of linear glycan strands) and a penicillin-sensitive transpeptidase C-terminal domain (cross-linking of the peptide subunits).</text>
</comment>
<reference evidence="30" key="1">
    <citation type="submission" date="2009-04" db="EMBL/GenBank/DDBJ databases">
        <authorList>
            <person name="Weinstock G."/>
            <person name="Sodergren E."/>
            <person name="Clifton S."/>
            <person name="Fulton L."/>
            <person name="Fulton B."/>
            <person name="Courtney L."/>
            <person name="Fronick C."/>
            <person name="Harrison M."/>
            <person name="Strong C."/>
            <person name="Farmer C."/>
            <person name="Delahaunty K."/>
            <person name="Markovic C."/>
            <person name="Hall O."/>
            <person name="Minx P."/>
            <person name="Tomlinson C."/>
            <person name="Mitreva M."/>
            <person name="Nelson J."/>
            <person name="Hou S."/>
            <person name="Wollam A."/>
            <person name="Pepin K.H."/>
            <person name="Johnson M."/>
            <person name="Bhonagiri V."/>
            <person name="Nash W.E."/>
            <person name="Warren W."/>
            <person name="Chinwalla A."/>
            <person name="Mardis E.R."/>
            <person name="Wilson R.K."/>
        </authorList>
    </citation>
    <scope>NUCLEOTIDE SEQUENCE [LARGE SCALE GENOMIC DNA]</scope>
    <source>
        <strain evidence="30">DSM 14600</strain>
    </source>
</reference>
<dbReference type="SUPFAM" id="SSF56601">
    <property type="entry name" value="beta-lactamase/transpeptidase-like"/>
    <property type="match status" value="1"/>
</dbReference>
<evidence type="ECO:0000256" key="23">
    <source>
        <dbReference type="ARBA" id="ARBA00044770"/>
    </source>
</evidence>
<evidence type="ECO:0000259" key="29">
    <source>
        <dbReference type="Pfam" id="PF00912"/>
    </source>
</evidence>
<evidence type="ECO:0000256" key="4">
    <source>
        <dbReference type="ARBA" id="ARBA00007090"/>
    </source>
</evidence>
<evidence type="ECO:0000256" key="17">
    <source>
        <dbReference type="ARBA" id="ARBA00022989"/>
    </source>
</evidence>
<keyword evidence="15" id="KW-0735">Signal-anchor</keyword>
<evidence type="ECO:0000256" key="6">
    <source>
        <dbReference type="ARBA" id="ARBA00012448"/>
    </source>
</evidence>
<evidence type="ECO:0000256" key="9">
    <source>
        <dbReference type="ARBA" id="ARBA00022670"/>
    </source>
</evidence>
<evidence type="ECO:0000256" key="20">
    <source>
        <dbReference type="ARBA" id="ARBA00023268"/>
    </source>
</evidence>
<dbReference type="InterPro" id="IPR001460">
    <property type="entry name" value="PCN-bd_Tpept"/>
</dbReference>
<dbReference type="EC" id="2.4.99.28" evidence="23"/>
<feature type="domain" description="Glycosyl transferase family 51" evidence="29">
    <location>
        <begin position="84"/>
        <end position="266"/>
    </location>
</feature>
<evidence type="ECO:0000256" key="26">
    <source>
        <dbReference type="SAM" id="MobiDB-lite"/>
    </source>
</evidence>
<evidence type="ECO:0000256" key="18">
    <source>
        <dbReference type="ARBA" id="ARBA00023136"/>
    </source>
</evidence>
<dbReference type="Pfam" id="PF00912">
    <property type="entry name" value="Transgly"/>
    <property type="match status" value="1"/>
</dbReference>
<dbReference type="RefSeq" id="WP_006906648.1">
    <property type="nucleotide sequence ID" value="NZ_GG665867.1"/>
</dbReference>
<dbReference type="AlphaFoldDB" id="C4GCF9"/>
<dbReference type="GO" id="GO:0006508">
    <property type="term" value="P:proteolysis"/>
    <property type="evidence" value="ECO:0007669"/>
    <property type="project" value="UniProtKB-KW"/>
</dbReference>
<feature type="domain" description="Penicillin-binding protein transpeptidase" evidence="28">
    <location>
        <begin position="446"/>
        <end position="674"/>
    </location>
</feature>
<keyword evidence="21" id="KW-0961">Cell wall biogenesis/degradation</keyword>
<comment type="similarity">
    <text evidence="5">In the N-terminal section; belongs to the glycosyltransferase 51 family.</text>
</comment>
<dbReference type="InterPro" id="IPR036950">
    <property type="entry name" value="PBP_transglycosylase"/>
</dbReference>
<dbReference type="EC" id="3.4.16.4" evidence="6"/>
<dbReference type="InterPro" id="IPR050396">
    <property type="entry name" value="Glycosyltr_51/Transpeptidase"/>
</dbReference>
<dbReference type="STRING" id="626523.GCWU000342_01653"/>
<keyword evidence="16" id="KW-0573">Peptidoglycan synthesis</keyword>
<dbReference type="PANTHER" id="PTHR32282:SF33">
    <property type="entry name" value="PEPTIDOGLYCAN GLYCOSYLTRANSFERASE"/>
    <property type="match status" value="1"/>
</dbReference>
<keyword evidence="10" id="KW-0328">Glycosyltransferase</keyword>
<dbReference type="Gene3D" id="3.40.710.10">
    <property type="entry name" value="DD-peptidase/beta-lactamase superfamily"/>
    <property type="match status" value="1"/>
</dbReference>
<evidence type="ECO:0000256" key="12">
    <source>
        <dbReference type="ARBA" id="ARBA00022692"/>
    </source>
</evidence>
<comment type="catalytic activity">
    <reaction evidence="22">
        <text>Preferential cleavage: (Ac)2-L-Lys-D-Ala-|-D-Ala. Also transpeptidation of peptidyl-alanyl moieties that are N-acyl substituents of D-alanine.</text>
        <dbReference type="EC" id="3.4.16.4"/>
    </reaction>
</comment>
<evidence type="ECO:0000256" key="14">
    <source>
        <dbReference type="ARBA" id="ARBA00022960"/>
    </source>
</evidence>
<dbReference type="Pfam" id="PF00905">
    <property type="entry name" value="Transpeptidase"/>
    <property type="match status" value="1"/>
</dbReference>
<comment type="pathway">
    <text evidence="25">Glycan biosynthesis.</text>
</comment>
<feature type="transmembrane region" description="Helical" evidence="27">
    <location>
        <begin position="26"/>
        <end position="53"/>
    </location>
</feature>
<evidence type="ECO:0000256" key="3">
    <source>
        <dbReference type="ARBA" id="ARBA00004752"/>
    </source>
</evidence>
<dbReference type="GO" id="GO:0008658">
    <property type="term" value="F:penicillin binding"/>
    <property type="evidence" value="ECO:0007669"/>
    <property type="project" value="InterPro"/>
</dbReference>
<dbReference type="GO" id="GO:0046677">
    <property type="term" value="P:response to antibiotic"/>
    <property type="evidence" value="ECO:0007669"/>
    <property type="project" value="UniProtKB-KW"/>
</dbReference>
<evidence type="ECO:0000256" key="7">
    <source>
        <dbReference type="ARBA" id="ARBA00018638"/>
    </source>
</evidence>
<dbReference type="GO" id="GO:0008955">
    <property type="term" value="F:peptidoglycan glycosyltransferase activity"/>
    <property type="evidence" value="ECO:0007669"/>
    <property type="project" value="UniProtKB-EC"/>
</dbReference>
<keyword evidence="19" id="KW-0046">Antibiotic resistance</keyword>
<evidence type="ECO:0000313" key="31">
    <source>
        <dbReference type="Proteomes" id="UP000003494"/>
    </source>
</evidence>
<keyword evidence="31" id="KW-1185">Reference proteome</keyword>
<comment type="similarity">
    <text evidence="4">In the C-terminal section; belongs to the transpeptidase family.</text>
</comment>
<keyword evidence="20" id="KW-0511">Multifunctional enzyme</keyword>
<dbReference type="Proteomes" id="UP000003494">
    <property type="component" value="Unassembled WGS sequence"/>
</dbReference>
<comment type="caution">
    <text evidence="30">The sequence shown here is derived from an EMBL/GenBank/DDBJ whole genome shotgun (WGS) entry which is preliminary data.</text>
</comment>
<keyword evidence="11" id="KW-0808">Transferase</keyword>
<evidence type="ECO:0000256" key="10">
    <source>
        <dbReference type="ARBA" id="ARBA00022676"/>
    </source>
</evidence>
<evidence type="ECO:0000256" key="11">
    <source>
        <dbReference type="ARBA" id="ARBA00022679"/>
    </source>
</evidence>
<comment type="pathway">
    <text evidence="3">Cell wall biogenesis; peptidoglycan biosynthesis.</text>
</comment>
<evidence type="ECO:0000256" key="25">
    <source>
        <dbReference type="ARBA" id="ARBA00060592"/>
    </source>
</evidence>
<keyword evidence="14" id="KW-0133">Cell shape</keyword>
<dbReference type="PANTHER" id="PTHR32282">
    <property type="entry name" value="BINDING PROTEIN TRANSPEPTIDASE, PUTATIVE-RELATED"/>
    <property type="match status" value="1"/>
</dbReference>